<evidence type="ECO:0000313" key="4">
    <source>
        <dbReference type="Proteomes" id="UP000177515"/>
    </source>
</evidence>
<sequence>MLPALSACGGGDADRGATPQATVQDRRVPLRTGVALHVRDWNPGNAERVVVLLAGQGETAQLFNGLAAALADRARVLAVSRRGFGQSDKPLPSRGWRYDTAALVDDLDGLLAALHVGSVVLCGHSIAGNELTLFAGRYPQRVRGLVYMDTTYDYSLAKRDPSRVPRNPALLSPDPQAADGASFAAAVAFAKRIHKTWSPAIEANLRDACEVLPNGSVRPATPSEVSIVTLTEAMRFSPDYSAVRAPALILQADPRGLRDLFPWLTEPVDAQTREDAQMRLRESRQDRERNFEALSAALPDSRRIVIANSNHGEFFIEHQAEVVEAIESMPWY</sequence>
<dbReference type="PRINTS" id="PR00111">
    <property type="entry name" value="ABHYDROLASE"/>
</dbReference>
<name>A0A1D9IBI9_9BURK</name>
<dbReference type="SUPFAM" id="SSF53474">
    <property type="entry name" value="alpha/beta-Hydrolases"/>
    <property type="match status" value="1"/>
</dbReference>
<gene>
    <name evidence="3" type="ORF">BKK80_27335</name>
</gene>
<dbReference type="EMBL" id="CP017755">
    <property type="protein sequence ID" value="AOZ09472.1"/>
    <property type="molecule type" value="Genomic_DNA"/>
</dbReference>
<accession>A0A1D9IBI9</accession>
<proteinExistence type="predicted"/>
<dbReference type="PANTHER" id="PTHR43798">
    <property type="entry name" value="MONOACYLGLYCEROL LIPASE"/>
    <property type="match status" value="1"/>
</dbReference>
<protein>
    <recommendedName>
        <fullName evidence="2">AB hydrolase-1 domain-containing protein</fullName>
    </recommendedName>
</protein>
<reference evidence="3 4" key="1">
    <citation type="submission" date="2016-10" db="EMBL/GenBank/DDBJ databases">
        <title>Complete genome sequences of three Cupriavidus strains isolated from various Malaysian environments.</title>
        <authorList>
            <person name="Abdullah A.A.-A."/>
            <person name="Shafie N.A.H."/>
            <person name="Lau N.S."/>
        </authorList>
    </citation>
    <scope>NUCLEOTIDE SEQUENCE [LARGE SCALE GENOMIC DNA]</scope>
    <source>
        <strain evidence="3 4">USMAA1020</strain>
    </source>
</reference>
<dbReference type="InterPro" id="IPR000073">
    <property type="entry name" value="AB_hydrolase_1"/>
</dbReference>
<keyword evidence="4" id="KW-1185">Reference proteome</keyword>
<evidence type="ECO:0000259" key="2">
    <source>
        <dbReference type="Pfam" id="PF00561"/>
    </source>
</evidence>
<dbReference type="InterPro" id="IPR050266">
    <property type="entry name" value="AB_hydrolase_sf"/>
</dbReference>
<evidence type="ECO:0000313" key="3">
    <source>
        <dbReference type="EMBL" id="AOZ09472.1"/>
    </source>
</evidence>
<dbReference type="InterPro" id="IPR029058">
    <property type="entry name" value="AB_hydrolase_fold"/>
</dbReference>
<dbReference type="PANTHER" id="PTHR43798:SF33">
    <property type="entry name" value="HYDROLASE, PUTATIVE (AFU_ORTHOLOGUE AFUA_2G14860)-RELATED"/>
    <property type="match status" value="1"/>
</dbReference>
<dbReference type="Pfam" id="PF00561">
    <property type="entry name" value="Abhydrolase_1"/>
    <property type="match status" value="1"/>
</dbReference>
<feature type="region of interest" description="Disordered" evidence="1">
    <location>
        <begin position="1"/>
        <end position="24"/>
    </location>
</feature>
<evidence type="ECO:0000256" key="1">
    <source>
        <dbReference type="SAM" id="MobiDB-lite"/>
    </source>
</evidence>
<dbReference type="Gene3D" id="3.40.50.1820">
    <property type="entry name" value="alpha/beta hydrolase"/>
    <property type="match status" value="1"/>
</dbReference>
<dbReference type="Proteomes" id="UP000177515">
    <property type="component" value="Chromosome 2"/>
</dbReference>
<feature type="domain" description="AB hydrolase-1" evidence="2">
    <location>
        <begin position="49"/>
        <end position="197"/>
    </location>
</feature>
<organism evidence="3 4">
    <name type="scientific">Cupriavidus malaysiensis</name>
    <dbReference type="NCBI Taxonomy" id="367825"/>
    <lineage>
        <taxon>Bacteria</taxon>
        <taxon>Pseudomonadati</taxon>
        <taxon>Pseudomonadota</taxon>
        <taxon>Betaproteobacteria</taxon>
        <taxon>Burkholderiales</taxon>
        <taxon>Burkholderiaceae</taxon>
        <taxon>Cupriavidus</taxon>
    </lineage>
</organism>